<dbReference type="Proteomes" id="UP000492821">
    <property type="component" value="Unassembled WGS sequence"/>
</dbReference>
<sequence>MSRVLLKVSWLALRRLSPSLIEEHTPPVISAVLSQLTSNPSAGGLKGAKSHRPRRAPTVTSCFKNVIESL</sequence>
<protein>
    <submittedName>
        <fullName evidence="2">Secreted protein</fullName>
    </submittedName>
</protein>
<organism evidence="1 2">
    <name type="scientific">Panagrellus redivivus</name>
    <name type="common">Microworm</name>
    <dbReference type="NCBI Taxonomy" id="6233"/>
    <lineage>
        <taxon>Eukaryota</taxon>
        <taxon>Metazoa</taxon>
        <taxon>Ecdysozoa</taxon>
        <taxon>Nematoda</taxon>
        <taxon>Chromadorea</taxon>
        <taxon>Rhabditida</taxon>
        <taxon>Tylenchina</taxon>
        <taxon>Panagrolaimomorpha</taxon>
        <taxon>Panagrolaimoidea</taxon>
        <taxon>Panagrolaimidae</taxon>
        <taxon>Panagrellus</taxon>
    </lineage>
</organism>
<name>A0A7E4VTU0_PANRE</name>
<evidence type="ECO:0000313" key="2">
    <source>
        <dbReference type="WBParaSite" id="Pan_g2411.t1"/>
    </source>
</evidence>
<dbReference type="AlphaFoldDB" id="A0A7E4VTU0"/>
<proteinExistence type="predicted"/>
<keyword evidence="1" id="KW-1185">Reference proteome</keyword>
<reference evidence="2" key="2">
    <citation type="submission" date="2020-10" db="UniProtKB">
        <authorList>
            <consortium name="WormBaseParasite"/>
        </authorList>
    </citation>
    <scope>IDENTIFICATION</scope>
</reference>
<accession>A0A7E4VTU0</accession>
<dbReference type="WBParaSite" id="Pan_g2411.t1">
    <property type="protein sequence ID" value="Pan_g2411.t1"/>
    <property type="gene ID" value="Pan_g2411"/>
</dbReference>
<reference evidence="1" key="1">
    <citation type="journal article" date="2013" name="Genetics">
        <title>The draft genome and transcriptome of Panagrellus redivivus are shaped by the harsh demands of a free-living lifestyle.</title>
        <authorList>
            <person name="Srinivasan J."/>
            <person name="Dillman A.R."/>
            <person name="Macchietto M.G."/>
            <person name="Heikkinen L."/>
            <person name="Lakso M."/>
            <person name="Fracchia K.M."/>
            <person name="Antoshechkin I."/>
            <person name="Mortazavi A."/>
            <person name="Wong G."/>
            <person name="Sternberg P.W."/>
        </authorList>
    </citation>
    <scope>NUCLEOTIDE SEQUENCE [LARGE SCALE GENOMIC DNA]</scope>
    <source>
        <strain evidence="1">MT8872</strain>
    </source>
</reference>
<evidence type="ECO:0000313" key="1">
    <source>
        <dbReference type="Proteomes" id="UP000492821"/>
    </source>
</evidence>